<dbReference type="SUPFAM" id="SSF47473">
    <property type="entry name" value="EF-hand"/>
    <property type="match status" value="1"/>
</dbReference>
<dbReference type="Proteomes" id="UP000284702">
    <property type="component" value="Unassembled WGS sequence"/>
</dbReference>
<dbReference type="CDD" id="cd00051">
    <property type="entry name" value="EFh"/>
    <property type="match status" value="2"/>
</dbReference>
<evidence type="ECO:0000313" key="4">
    <source>
        <dbReference type="EMBL" id="RQM19649.1"/>
    </source>
</evidence>
<dbReference type="VEuPathDB" id="FungiDB:H257_07173"/>
<feature type="domain" description="EF-hand" evidence="3">
    <location>
        <begin position="417"/>
        <end position="452"/>
    </location>
</feature>
<comment type="caution">
    <text evidence="4">The sequence shown here is derived from an EMBL/GenBank/DDBJ whole genome shotgun (WGS) entry which is preliminary data.</text>
</comment>
<keyword evidence="5" id="KW-1185">Reference proteome</keyword>
<dbReference type="PROSITE" id="PS50222">
    <property type="entry name" value="EF_HAND_2"/>
    <property type="match status" value="3"/>
</dbReference>
<dbReference type="SMART" id="SM00054">
    <property type="entry name" value="EFh"/>
    <property type="match status" value="4"/>
</dbReference>
<dbReference type="InterPro" id="IPR002048">
    <property type="entry name" value="EF_hand_dom"/>
</dbReference>
<dbReference type="PROSITE" id="PS00018">
    <property type="entry name" value="EF_HAND_1"/>
    <property type="match status" value="2"/>
</dbReference>
<feature type="domain" description="EF-hand" evidence="3">
    <location>
        <begin position="463"/>
        <end position="498"/>
    </location>
</feature>
<name>A0A3R7WEB8_APHAT</name>
<feature type="domain" description="EF-hand" evidence="3">
    <location>
        <begin position="306"/>
        <end position="332"/>
    </location>
</feature>
<dbReference type="InterPro" id="IPR050145">
    <property type="entry name" value="Centrin_CML-like"/>
</dbReference>
<dbReference type="GO" id="GO:0005509">
    <property type="term" value="F:calcium ion binding"/>
    <property type="evidence" value="ECO:0007669"/>
    <property type="project" value="InterPro"/>
</dbReference>
<keyword evidence="1" id="KW-0677">Repeat</keyword>
<sequence>MLQAMWVDMTLIAVTSLSDVPLPPGHDLLGPVSPVDRLTAKSPKHATFVDPKKDLKRVRSVGFEGADIVEFEPTIFTTTVTSGGVPRVMESLSMSRRVCRQNYMEEGYLDPDERATILGNAGCEASSFETVEAELNLIIAHRKESNEMDVQCIYGLGEYGAEDDIHLSAYDDDASDDDDDDGGPSPFHCTYFATTADTTHEWKQTLDIIARTDGMEEGGVWHNPFRPSPEHADRCPSTKDDTWMDSDALTACSSVSTACEENYSDLDLSSTDVGDVSVLSMYRKDVPFAAHKLVTRRKPRQELSDEQRKELVEAFDMFDTNKSGSVDYYELKVRTWTAAYTSTYRGSTYQVMMRALGFDVKKQEVVKMVEEVDVHRSGRVHLDDFMEISTLLSMEKAWEPHSHSACFAVRRKITSRDPDEEIIKAFTLFDDDQTGEITLKVMTDVRRTAGASVEILIMQPIVTHGGMLQAMIDEFDSNQDGVISQDEFLAIMKQSSMY</sequence>
<dbReference type="PANTHER" id="PTHR23050">
    <property type="entry name" value="CALCIUM BINDING PROTEIN"/>
    <property type="match status" value="1"/>
</dbReference>
<dbReference type="InterPro" id="IPR018247">
    <property type="entry name" value="EF_Hand_1_Ca_BS"/>
</dbReference>
<dbReference type="InterPro" id="IPR011992">
    <property type="entry name" value="EF-hand-dom_pair"/>
</dbReference>
<dbReference type="AlphaFoldDB" id="A0A3R7WEB8"/>
<dbReference type="Pfam" id="PF13499">
    <property type="entry name" value="EF-hand_7"/>
    <property type="match status" value="2"/>
</dbReference>
<protein>
    <recommendedName>
        <fullName evidence="3">EF-hand domain-containing protein</fullName>
    </recommendedName>
</protein>
<reference evidence="4" key="1">
    <citation type="submission" date="2018-07" db="EMBL/GenBank/DDBJ databases">
        <title>Annotation of Aphanomyces astaci genome assembly.</title>
        <authorList>
            <person name="Studholme D.J."/>
        </authorList>
    </citation>
    <scope>NUCLEOTIDE SEQUENCE [LARGE SCALE GENOMIC DNA]</scope>
    <source>
        <strain evidence="4">Pc</strain>
    </source>
</reference>
<gene>
    <name evidence="4" type="ORF">B5M09_011336</name>
</gene>
<evidence type="ECO:0000313" key="5">
    <source>
        <dbReference type="Proteomes" id="UP000284702"/>
    </source>
</evidence>
<accession>A0A3R7WEB8</accession>
<evidence type="ECO:0000256" key="1">
    <source>
        <dbReference type="ARBA" id="ARBA00022737"/>
    </source>
</evidence>
<dbReference type="EMBL" id="MZMZ02004220">
    <property type="protein sequence ID" value="RQM19649.1"/>
    <property type="molecule type" value="Genomic_DNA"/>
</dbReference>
<evidence type="ECO:0000259" key="3">
    <source>
        <dbReference type="PROSITE" id="PS50222"/>
    </source>
</evidence>
<keyword evidence="2" id="KW-0106">Calcium</keyword>
<dbReference type="VEuPathDB" id="FungiDB:H257_07172"/>
<dbReference type="Gene3D" id="1.10.238.10">
    <property type="entry name" value="EF-hand"/>
    <property type="match status" value="2"/>
</dbReference>
<proteinExistence type="predicted"/>
<organism evidence="4 5">
    <name type="scientific">Aphanomyces astaci</name>
    <name type="common">Crayfish plague agent</name>
    <dbReference type="NCBI Taxonomy" id="112090"/>
    <lineage>
        <taxon>Eukaryota</taxon>
        <taxon>Sar</taxon>
        <taxon>Stramenopiles</taxon>
        <taxon>Oomycota</taxon>
        <taxon>Saprolegniomycetes</taxon>
        <taxon>Saprolegniales</taxon>
        <taxon>Verrucalvaceae</taxon>
        <taxon>Aphanomyces</taxon>
    </lineage>
</organism>
<evidence type="ECO:0000256" key="2">
    <source>
        <dbReference type="ARBA" id="ARBA00022837"/>
    </source>
</evidence>